<proteinExistence type="predicted"/>
<keyword evidence="2" id="KW-0472">Membrane</keyword>
<evidence type="ECO:0000313" key="3">
    <source>
        <dbReference type="EMBL" id="ORY15653.1"/>
    </source>
</evidence>
<reference evidence="3 4" key="1">
    <citation type="submission" date="2016-07" db="EMBL/GenBank/DDBJ databases">
        <title>Pervasive Adenine N6-methylation of Active Genes in Fungi.</title>
        <authorList>
            <consortium name="DOE Joint Genome Institute"/>
            <person name="Mondo S.J."/>
            <person name="Dannebaum R.O."/>
            <person name="Kuo R.C."/>
            <person name="Labutti K."/>
            <person name="Haridas S."/>
            <person name="Kuo A."/>
            <person name="Salamov A."/>
            <person name="Ahrendt S.R."/>
            <person name="Lipzen A."/>
            <person name="Sullivan W."/>
            <person name="Andreopoulos W.B."/>
            <person name="Clum A."/>
            <person name="Lindquist E."/>
            <person name="Daum C."/>
            <person name="Ramamoorthy G.K."/>
            <person name="Gryganskyi A."/>
            <person name="Culley D."/>
            <person name="Magnuson J.K."/>
            <person name="James T.Y."/>
            <person name="O'Malley M.A."/>
            <person name="Stajich J.E."/>
            <person name="Spatafora J.W."/>
            <person name="Visel A."/>
            <person name="Grigoriev I.V."/>
        </authorList>
    </citation>
    <scope>NUCLEOTIDE SEQUENCE [LARGE SCALE GENOMIC DNA]</scope>
    <source>
        <strain evidence="3 4">JEL800</strain>
    </source>
</reference>
<keyword evidence="2" id="KW-1133">Transmembrane helix</keyword>
<evidence type="ECO:0000313" key="4">
    <source>
        <dbReference type="Proteomes" id="UP000193642"/>
    </source>
</evidence>
<feature type="transmembrane region" description="Helical" evidence="2">
    <location>
        <begin position="23"/>
        <end position="42"/>
    </location>
</feature>
<feature type="transmembrane region" description="Helical" evidence="2">
    <location>
        <begin position="54"/>
        <end position="77"/>
    </location>
</feature>
<name>A0A1Y1ZZE6_9FUNG</name>
<comment type="caution">
    <text evidence="3">The sequence shown here is derived from an EMBL/GenBank/DDBJ whole genome shotgun (WGS) entry which is preliminary data.</text>
</comment>
<dbReference type="AlphaFoldDB" id="A0A1Y1ZZE6"/>
<keyword evidence="4" id="KW-1185">Reference proteome</keyword>
<organism evidence="3 4">
    <name type="scientific">Rhizoclosmatium globosum</name>
    <dbReference type="NCBI Taxonomy" id="329046"/>
    <lineage>
        <taxon>Eukaryota</taxon>
        <taxon>Fungi</taxon>
        <taxon>Fungi incertae sedis</taxon>
        <taxon>Chytridiomycota</taxon>
        <taxon>Chytridiomycota incertae sedis</taxon>
        <taxon>Chytridiomycetes</taxon>
        <taxon>Chytridiales</taxon>
        <taxon>Chytriomycetaceae</taxon>
        <taxon>Rhizoclosmatium</taxon>
    </lineage>
</organism>
<dbReference type="Proteomes" id="UP000193642">
    <property type="component" value="Unassembled WGS sequence"/>
</dbReference>
<dbReference type="EMBL" id="MCGO01000310">
    <property type="protein sequence ID" value="ORY15653.1"/>
    <property type="molecule type" value="Genomic_DNA"/>
</dbReference>
<feature type="region of interest" description="Disordered" evidence="1">
    <location>
        <begin position="86"/>
        <end position="131"/>
    </location>
</feature>
<evidence type="ECO:0000256" key="2">
    <source>
        <dbReference type="SAM" id="Phobius"/>
    </source>
</evidence>
<evidence type="ECO:0000256" key="1">
    <source>
        <dbReference type="SAM" id="MobiDB-lite"/>
    </source>
</evidence>
<sequence>MGLDLFAEDDSDPRAFVWEKTPTILALLVTEIIWLAIVFFITHNPETHEIPLTLFRIIRLIPISTLTASLLYPALFLPTPPPSNSLREESASLLHPSSSPIPPPIPTPSQEPYIRRRSDSPTRSLADSLRSPTRSIESVDLFYDAIETHSREPSMFTAAETMSVDSERRRRKWTVQKELKGLEVGVA</sequence>
<feature type="compositionally biased region" description="Pro residues" evidence="1">
    <location>
        <begin position="99"/>
        <end position="109"/>
    </location>
</feature>
<protein>
    <submittedName>
        <fullName evidence="3">Uncharacterized protein</fullName>
    </submittedName>
</protein>
<accession>A0A1Y1ZZE6</accession>
<feature type="compositionally biased region" description="Polar residues" evidence="1">
    <location>
        <begin position="121"/>
        <end position="131"/>
    </location>
</feature>
<gene>
    <name evidence="3" type="ORF">BCR33DRAFT_338856</name>
</gene>
<keyword evidence="2" id="KW-0812">Transmembrane</keyword>